<dbReference type="Pfam" id="PF01654">
    <property type="entry name" value="Cyt_bd_oxida_I"/>
    <property type="match status" value="1"/>
</dbReference>
<feature type="transmembrane region" description="Helical" evidence="13">
    <location>
        <begin position="183"/>
        <end position="205"/>
    </location>
</feature>
<evidence type="ECO:0000256" key="10">
    <source>
        <dbReference type="ARBA" id="ARBA00022989"/>
    </source>
</evidence>
<evidence type="ECO:0000256" key="8">
    <source>
        <dbReference type="ARBA" id="ARBA00022723"/>
    </source>
</evidence>
<keyword evidence="11" id="KW-0408">Iron</keyword>
<comment type="similarity">
    <text evidence="2">Belongs to the cytochrome ubiquinol oxidase subunit 1 family.</text>
</comment>
<evidence type="ECO:0000256" key="2">
    <source>
        <dbReference type="ARBA" id="ARBA00009819"/>
    </source>
</evidence>
<evidence type="ECO:0000256" key="4">
    <source>
        <dbReference type="ARBA" id="ARBA00022475"/>
    </source>
</evidence>
<name>A0A177N8V3_9GAMM</name>
<reference evidence="15" key="1">
    <citation type="submission" date="2016-03" db="EMBL/GenBank/DDBJ databases">
        <authorList>
            <person name="Heylen K."/>
            <person name="De Vos P."/>
            <person name="Vekeman B."/>
        </authorList>
    </citation>
    <scope>NUCLEOTIDE SEQUENCE [LARGE SCALE GENOMIC DNA]</scope>
    <source>
        <strain evidence="15">R-45383</strain>
    </source>
</reference>
<keyword evidence="6" id="KW-0349">Heme</keyword>
<keyword evidence="4" id="KW-1003">Cell membrane</keyword>
<feature type="transmembrane region" description="Helical" evidence="13">
    <location>
        <begin position="20"/>
        <end position="38"/>
    </location>
</feature>
<feature type="transmembrane region" description="Helical" evidence="13">
    <location>
        <begin position="345"/>
        <end position="369"/>
    </location>
</feature>
<protein>
    <submittedName>
        <fullName evidence="14">Uncharacterized protein</fullName>
    </submittedName>
</protein>
<evidence type="ECO:0000256" key="12">
    <source>
        <dbReference type="ARBA" id="ARBA00023136"/>
    </source>
</evidence>
<dbReference type="EMBL" id="LUUK01000200">
    <property type="protein sequence ID" value="OAI14448.1"/>
    <property type="molecule type" value="Genomic_DNA"/>
</dbReference>
<evidence type="ECO:0000256" key="5">
    <source>
        <dbReference type="ARBA" id="ARBA00022519"/>
    </source>
</evidence>
<feature type="transmembrane region" description="Helical" evidence="13">
    <location>
        <begin position="426"/>
        <end position="444"/>
    </location>
</feature>
<accession>A0A177N8V3</accession>
<keyword evidence="8" id="KW-0479">Metal-binding</keyword>
<gene>
    <name evidence="14" type="ORF">A1355_12505</name>
</gene>
<evidence type="ECO:0000256" key="9">
    <source>
        <dbReference type="ARBA" id="ARBA00022982"/>
    </source>
</evidence>
<comment type="subcellular location">
    <subcellularLocation>
        <location evidence="1">Cell inner membrane</location>
        <topology evidence="1">Multi-pass membrane protein</topology>
    </subcellularLocation>
</comment>
<evidence type="ECO:0000256" key="1">
    <source>
        <dbReference type="ARBA" id="ARBA00004429"/>
    </source>
</evidence>
<dbReference type="GO" id="GO:0016682">
    <property type="term" value="F:oxidoreductase activity, acting on diphenols and related substances as donors, oxygen as acceptor"/>
    <property type="evidence" value="ECO:0007669"/>
    <property type="project" value="TreeGrafter"/>
</dbReference>
<feature type="transmembrane region" description="Helical" evidence="13">
    <location>
        <begin position="94"/>
        <end position="115"/>
    </location>
</feature>
<keyword evidence="15" id="KW-1185">Reference proteome</keyword>
<evidence type="ECO:0000256" key="3">
    <source>
        <dbReference type="ARBA" id="ARBA00022448"/>
    </source>
</evidence>
<dbReference type="OrthoDB" id="9807042at2"/>
<keyword evidence="9" id="KW-0249">Electron transport</keyword>
<keyword evidence="3" id="KW-0813">Transport</keyword>
<dbReference type="GO" id="GO:0019646">
    <property type="term" value="P:aerobic electron transport chain"/>
    <property type="evidence" value="ECO:0007669"/>
    <property type="project" value="InterPro"/>
</dbReference>
<dbReference type="STRING" id="702114.A1355_12505"/>
<dbReference type="AlphaFoldDB" id="A0A177N8V3"/>
<dbReference type="RefSeq" id="WP_064030990.1">
    <property type="nucleotide sequence ID" value="NZ_LUUK01000200.1"/>
</dbReference>
<evidence type="ECO:0000313" key="15">
    <source>
        <dbReference type="Proteomes" id="UP000077628"/>
    </source>
</evidence>
<organism evidence="14 15">
    <name type="scientific">Methylomonas koyamae</name>
    <dbReference type="NCBI Taxonomy" id="702114"/>
    <lineage>
        <taxon>Bacteria</taxon>
        <taxon>Pseudomonadati</taxon>
        <taxon>Pseudomonadota</taxon>
        <taxon>Gammaproteobacteria</taxon>
        <taxon>Methylococcales</taxon>
        <taxon>Methylococcaceae</taxon>
        <taxon>Methylomonas</taxon>
    </lineage>
</organism>
<dbReference type="GO" id="GO:0020037">
    <property type="term" value="F:heme binding"/>
    <property type="evidence" value="ECO:0007669"/>
    <property type="project" value="TreeGrafter"/>
</dbReference>
<keyword evidence="7 13" id="KW-0812">Transmembrane</keyword>
<dbReference type="PANTHER" id="PTHR30365:SF0">
    <property type="entry name" value="CYTOCHROME BD-I UBIQUINOL OXIDASE SUBUNIT 1"/>
    <property type="match status" value="1"/>
</dbReference>
<keyword evidence="10 13" id="KW-1133">Transmembrane helix</keyword>
<dbReference type="InterPro" id="IPR002585">
    <property type="entry name" value="Cyt-d_ubiquinol_oxidase_su_1"/>
</dbReference>
<dbReference type="GO" id="GO:0070069">
    <property type="term" value="C:cytochrome complex"/>
    <property type="evidence" value="ECO:0007669"/>
    <property type="project" value="InterPro"/>
</dbReference>
<dbReference type="Proteomes" id="UP000077628">
    <property type="component" value="Unassembled WGS sequence"/>
</dbReference>
<feature type="transmembrane region" description="Helical" evidence="13">
    <location>
        <begin position="50"/>
        <end position="74"/>
    </location>
</feature>
<comment type="caution">
    <text evidence="14">The sequence shown here is derived from an EMBL/GenBank/DDBJ whole genome shotgun (WGS) entry which is preliminary data.</text>
</comment>
<evidence type="ECO:0000256" key="6">
    <source>
        <dbReference type="ARBA" id="ARBA00022617"/>
    </source>
</evidence>
<proteinExistence type="inferred from homology"/>
<keyword evidence="5" id="KW-0997">Cell inner membrane</keyword>
<evidence type="ECO:0000313" key="14">
    <source>
        <dbReference type="EMBL" id="OAI14448.1"/>
    </source>
</evidence>
<dbReference type="GO" id="GO:0009055">
    <property type="term" value="F:electron transfer activity"/>
    <property type="evidence" value="ECO:0007669"/>
    <property type="project" value="InterPro"/>
</dbReference>
<dbReference type="GO" id="GO:0005886">
    <property type="term" value="C:plasma membrane"/>
    <property type="evidence" value="ECO:0007669"/>
    <property type="project" value="UniProtKB-SubCell"/>
</dbReference>
<feature type="transmembrane region" description="Helical" evidence="13">
    <location>
        <begin position="127"/>
        <end position="150"/>
    </location>
</feature>
<dbReference type="PANTHER" id="PTHR30365">
    <property type="entry name" value="CYTOCHROME D UBIQUINOL OXIDASE"/>
    <property type="match status" value="1"/>
</dbReference>
<dbReference type="GO" id="GO:0046872">
    <property type="term" value="F:metal ion binding"/>
    <property type="evidence" value="ECO:0007669"/>
    <property type="project" value="UniProtKB-KW"/>
</dbReference>
<sequence length="463" mass="49284">MISETVIELSRGQFAMTATQHFLFMPVSLGLSLLLALLETLSVRDARYAALAAFWVKLFGICMALTAATTLILVCQFGSHWAYFAHYAGDTIGLALLTACAGFFVTAQATGRLLFGERCLPGVRRALLAWTACLGCHVALLGFVAANAWMQYPVGSGFNPQTLRLELTDPASLFRNPVMTAKFLHAALAGYASAAGLILSVSALWRRQGRESRAAALGHRLGGVMGLTAVLATMALGDTGIFQPNSLQVGKFAAIHGLPPADLIAEHARRTLNGIGAYEKLQAIRDDHREPQLLAAFAATQADLGHALLLKRWKDGVSGASEAQIQQTARASVPPSEPIRWGYRVMVGCGVLLALNFLAGIAFAFGWLGSPAILKLNFYALPLPWLASGAGWFIAEYGRQPWIIADALPTWLGVSLGNPSDLSTGLGLYALAYGGLLSLALILVKRAVSDGLGAISEENRHDA</sequence>
<keyword evidence="12 13" id="KW-0472">Membrane</keyword>
<evidence type="ECO:0000256" key="7">
    <source>
        <dbReference type="ARBA" id="ARBA00022692"/>
    </source>
</evidence>
<evidence type="ECO:0000256" key="13">
    <source>
        <dbReference type="SAM" id="Phobius"/>
    </source>
</evidence>
<evidence type="ECO:0000256" key="11">
    <source>
        <dbReference type="ARBA" id="ARBA00023004"/>
    </source>
</evidence>